<dbReference type="SUPFAM" id="SSF47413">
    <property type="entry name" value="lambda repressor-like DNA-binding domains"/>
    <property type="match status" value="1"/>
</dbReference>
<keyword evidence="2" id="KW-0614">Plasmid</keyword>
<evidence type="ECO:0000313" key="2">
    <source>
        <dbReference type="EMBL" id="CRY94225.1"/>
    </source>
</evidence>
<geneLocation type="plasmid" evidence="2">
    <name>pRGRH0213</name>
</geneLocation>
<sequence length="69" mass="7239">MMKPVLEETLAKAGMTANALAEASGLSPETSRRLCSGNYANVRVSTLDAVCGALGCQPDDVLRWAPDSK</sequence>
<protein>
    <recommendedName>
        <fullName evidence="1">HTH cro/C1-type domain-containing protein</fullName>
    </recommendedName>
</protein>
<dbReference type="InterPro" id="IPR001387">
    <property type="entry name" value="Cro/C1-type_HTH"/>
</dbReference>
<dbReference type="CDD" id="cd00093">
    <property type="entry name" value="HTH_XRE"/>
    <property type="match status" value="1"/>
</dbReference>
<dbReference type="GO" id="GO:0003677">
    <property type="term" value="F:DNA binding"/>
    <property type="evidence" value="ECO:0007669"/>
    <property type="project" value="InterPro"/>
</dbReference>
<dbReference type="AlphaFoldDB" id="A0A0H5PYG0"/>
<dbReference type="EMBL" id="LN852891">
    <property type="protein sequence ID" value="CRY94225.1"/>
    <property type="molecule type" value="Genomic_DNA"/>
</dbReference>
<dbReference type="Pfam" id="PF13443">
    <property type="entry name" value="HTH_26"/>
    <property type="match status" value="1"/>
</dbReference>
<dbReference type="SMART" id="SM00530">
    <property type="entry name" value="HTH_XRE"/>
    <property type="match status" value="1"/>
</dbReference>
<dbReference type="PANTHER" id="PTHR37301">
    <property type="entry name" value="DNA-BINDING PROTEIN-RELATED"/>
    <property type="match status" value="1"/>
</dbReference>
<feature type="domain" description="HTH cro/C1-type" evidence="1">
    <location>
        <begin position="6"/>
        <end position="61"/>
    </location>
</feature>
<dbReference type="PANTHER" id="PTHR37301:SF1">
    <property type="entry name" value="DNA-BINDING PROTEIN"/>
    <property type="match status" value="1"/>
</dbReference>
<proteinExistence type="predicted"/>
<name>A0A0H5PYG0_9ZZZZ</name>
<reference evidence="2" key="2">
    <citation type="submission" date="2015-07" db="EMBL/GenBank/DDBJ databases">
        <title>Plasmids, circular viruses and viroids from rat gut.</title>
        <authorList>
            <person name="Jorgensen T.J."/>
            <person name="Hansen M.A."/>
            <person name="Xu Z."/>
            <person name="Tabak M.A."/>
            <person name="Sorensen S.J."/>
            <person name="Hansen L.H."/>
        </authorList>
    </citation>
    <scope>NUCLEOTIDE SEQUENCE</scope>
    <source>
        <plasmid evidence="2">pRGRH0213</plasmid>
    </source>
</reference>
<accession>A0A0H5PYG0</accession>
<dbReference type="Gene3D" id="1.10.260.40">
    <property type="entry name" value="lambda repressor-like DNA-binding domains"/>
    <property type="match status" value="1"/>
</dbReference>
<dbReference type="PROSITE" id="PS50943">
    <property type="entry name" value="HTH_CROC1"/>
    <property type="match status" value="1"/>
</dbReference>
<organism evidence="2">
    <name type="scientific">uncultured prokaryote</name>
    <dbReference type="NCBI Taxonomy" id="198431"/>
    <lineage>
        <taxon>unclassified sequences</taxon>
        <taxon>environmental samples</taxon>
    </lineage>
</organism>
<reference evidence="2" key="1">
    <citation type="submission" date="2015-06" db="EMBL/GenBank/DDBJ databases">
        <authorList>
            <person name="Joergensen T."/>
        </authorList>
    </citation>
    <scope>NUCLEOTIDE SEQUENCE</scope>
    <source>
        <plasmid evidence="2">pRGRH0213</plasmid>
    </source>
</reference>
<dbReference type="InterPro" id="IPR010982">
    <property type="entry name" value="Lambda_DNA-bd_dom_sf"/>
</dbReference>
<evidence type="ECO:0000259" key="1">
    <source>
        <dbReference type="PROSITE" id="PS50943"/>
    </source>
</evidence>